<gene>
    <name evidence="2" type="ORF">Ga0074115_11055</name>
    <name evidence="3" type="ORF">Ga0076813_14573</name>
</gene>
<keyword evidence="5" id="KW-1185">Reference proteome</keyword>
<evidence type="ECO:0000313" key="5">
    <source>
        <dbReference type="Proteomes" id="UP000051634"/>
    </source>
</evidence>
<name>A0A0T5YW72_9GAMM</name>
<evidence type="ECO:0000256" key="1">
    <source>
        <dbReference type="SAM" id="SignalP"/>
    </source>
</evidence>
<dbReference type="EMBL" id="LDXT01000087">
    <property type="protein sequence ID" value="KRT54840.1"/>
    <property type="molecule type" value="Genomic_DNA"/>
</dbReference>
<sequence length="242" mass="26398">MRQKIIGILLVLALSAAVSASATELDARLLVFRVSEPGAEPYISRVIVSDDFLRLDQGASSPGFILLDRQAGVIYSVNPDDRLVLVFRAEAGGSEAPAQAQLEMRQLELADAPTVAGVQPQEWQISVAGQLCERGLVAPGLMPEARAALQEYQRLLARQQLATLASIPPEFQEPCDLLLNIQRPGLLLQKGLPLQQWSPAGHRQELLDFRRQFPVNRELFVLPESFRRLEMGSPSGGAAEAG</sequence>
<evidence type="ECO:0000313" key="3">
    <source>
        <dbReference type="EMBL" id="KRT58956.1"/>
    </source>
</evidence>
<feature type="chain" id="PRO_5007432430" description="DUF4412 domain-containing protein" evidence="1">
    <location>
        <begin position="23"/>
        <end position="242"/>
    </location>
</feature>
<dbReference type="OrthoDB" id="8560170at2"/>
<dbReference type="STRING" id="54398.Ga0074115_11055"/>
<dbReference type="AlphaFoldDB" id="A0A0T5YW72"/>
<accession>A0A0T5YW72</accession>
<reference evidence="4 5" key="1">
    <citation type="submission" date="2015-11" db="EMBL/GenBank/DDBJ databases">
        <title>The genome of Candidatus Endoriftia persephone in Ridgeia piscesae and population structure of the North Eastern Pacific vestimentiferan symbionts.</title>
        <authorList>
            <person name="Perez M."/>
            <person name="Juniper K.S."/>
        </authorList>
    </citation>
    <scope>NUCLEOTIDE SEQUENCE [LARGE SCALE GENOMIC DNA]</scope>
    <source>
        <strain evidence="3">Ind10</strain>
        <strain evidence="2">Ind11</strain>
    </source>
</reference>
<dbReference type="Proteomes" id="UP000051634">
    <property type="component" value="Unassembled WGS sequence"/>
</dbReference>
<dbReference type="Proteomes" id="UP000051276">
    <property type="component" value="Unassembled WGS sequence"/>
</dbReference>
<feature type="signal peptide" evidence="1">
    <location>
        <begin position="1"/>
        <end position="22"/>
    </location>
</feature>
<evidence type="ECO:0000313" key="4">
    <source>
        <dbReference type="Proteomes" id="UP000051276"/>
    </source>
</evidence>
<protein>
    <recommendedName>
        <fullName evidence="6">DUF4412 domain-containing protein</fullName>
    </recommendedName>
</protein>
<comment type="caution">
    <text evidence="2">The sequence shown here is derived from an EMBL/GenBank/DDBJ whole genome shotgun (WGS) entry which is preliminary data.</text>
</comment>
<proteinExistence type="predicted"/>
<keyword evidence="1" id="KW-0732">Signal</keyword>
<evidence type="ECO:0000313" key="2">
    <source>
        <dbReference type="EMBL" id="KRT54840.1"/>
    </source>
</evidence>
<dbReference type="RefSeq" id="WP_057957004.1">
    <property type="nucleotide sequence ID" value="NZ_KQ556982.1"/>
</dbReference>
<organism evidence="2 5">
    <name type="scientific">endosymbiont of Ridgeia piscesae</name>
    <dbReference type="NCBI Taxonomy" id="54398"/>
    <lineage>
        <taxon>Bacteria</taxon>
        <taxon>Pseudomonadati</taxon>
        <taxon>Pseudomonadota</taxon>
        <taxon>Gammaproteobacteria</taxon>
        <taxon>sulfur-oxidizing symbionts</taxon>
    </lineage>
</organism>
<evidence type="ECO:0008006" key="6">
    <source>
        <dbReference type="Google" id="ProtNLM"/>
    </source>
</evidence>
<dbReference type="EMBL" id="LMXI01000237">
    <property type="protein sequence ID" value="KRT58956.1"/>
    <property type="molecule type" value="Genomic_DNA"/>
</dbReference>